<reference evidence="2" key="1">
    <citation type="submission" date="2020-05" db="UniProtKB">
        <authorList>
            <consortium name="EnsemblMetazoa"/>
        </authorList>
    </citation>
    <scope>IDENTIFICATION</scope>
    <source>
        <strain evidence="2">Yale</strain>
    </source>
</reference>
<dbReference type="Proteomes" id="UP000092444">
    <property type="component" value="Unassembled WGS sequence"/>
</dbReference>
<evidence type="ECO:0000313" key="3">
    <source>
        <dbReference type="Proteomes" id="UP000092444"/>
    </source>
</evidence>
<name>A0A1B0F9R0_GLOMM</name>
<evidence type="ECO:0000256" key="1">
    <source>
        <dbReference type="SAM" id="MobiDB-lite"/>
    </source>
</evidence>
<sequence>MIGEKFKQVQKYKRWRFTMTKFPSNNKPLRSFDHKNVLISEKGKKLVDGLLNEFHQSESDGDIENNLLCIKNKIISKKQEQFFKKELAAIDLRRTTTTSNNSLLRQRHTTAAPAAAAIASPTE</sequence>
<organism evidence="2 3">
    <name type="scientific">Glossina morsitans morsitans</name>
    <name type="common">Savannah tsetse fly</name>
    <dbReference type="NCBI Taxonomy" id="37546"/>
    <lineage>
        <taxon>Eukaryota</taxon>
        <taxon>Metazoa</taxon>
        <taxon>Ecdysozoa</taxon>
        <taxon>Arthropoda</taxon>
        <taxon>Hexapoda</taxon>
        <taxon>Insecta</taxon>
        <taxon>Pterygota</taxon>
        <taxon>Neoptera</taxon>
        <taxon>Endopterygota</taxon>
        <taxon>Diptera</taxon>
        <taxon>Brachycera</taxon>
        <taxon>Muscomorpha</taxon>
        <taxon>Hippoboscoidea</taxon>
        <taxon>Glossinidae</taxon>
        <taxon>Glossina</taxon>
    </lineage>
</organism>
<evidence type="ECO:0000313" key="2">
    <source>
        <dbReference type="EnsemblMetazoa" id="GMOY000237-PA"/>
    </source>
</evidence>
<protein>
    <submittedName>
        <fullName evidence="2">Uncharacterized protein</fullName>
    </submittedName>
</protein>
<keyword evidence="3" id="KW-1185">Reference proteome</keyword>
<accession>A0A1B0F9R0</accession>
<feature type="region of interest" description="Disordered" evidence="1">
    <location>
        <begin position="98"/>
        <end position="123"/>
    </location>
</feature>
<feature type="compositionally biased region" description="Low complexity" evidence="1">
    <location>
        <begin position="111"/>
        <end position="123"/>
    </location>
</feature>
<dbReference type="AlphaFoldDB" id="A0A1B0F9R0"/>
<dbReference type="EMBL" id="CCAG010011070">
    <property type="status" value="NOT_ANNOTATED_CDS"/>
    <property type="molecule type" value="Genomic_DNA"/>
</dbReference>
<dbReference type="EnsemblMetazoa" id="GMOY000237-RA">
    <property type="protein sequence ID" value="GMOY000237-PA"/>
    <property type="gene ID" value="GMOY000237"/>
</dbReference>
<proteinExistence type="predicted"/>
<dbReference type="VEuPathDB" id="VectorBase:GMOY000237"/>